<keyword evidence="2" id="KW-1133">Transmembrane helix</keyword>
<keyword evidence="4" id="KW-1185">Reference proteome</keyword>
<name>A0AA89BPW7_PINIB</name>
<evidence type="ECO:0000313" key="3">
    <source>
        <dbReference type="EMBL" id="KAK3090970.1"/>
    </source>
</evidence>
<dbReference type="EMBL" id="VSWD01000010">
    <property type="protein sequence ID" value="KAK3090970.1"/>
    <property type="molecule type" value="Genomic_DNA"/>
</dbReference>
<keyword evidence="2" id="KW-0812">Transmembrane</keyword>
<dbReference type="Proteomes" id="UP001186944">
    <property type="component" value="Unassembled WGS sequence"/>
</dbReference>
<accession>A0AA89BPW7</accession>
<keyword evidence="2" id="KW-0472">Membrane</keyword>
<protein>
    <submittedName>
        <fullName evidence="3">Uncharacterized protein</fullName>
    </submittedName>
</protein>
<evidence type="ECO:0000313" key="4">
    <source>
        <dbReference type="Proteomes" id="UP001186944"/>
    </source>
</evidence>
<organism evidence="3 4">
    <name type="scientific">Pinctada imbricata</name>
    <name type="common">Atlantic pearl-oyster</name>
    <name type="synonym">Pinctada martensii</name>
    <dbReference type="NCBI Taxonomy" id="66713"/>
    <lineage>
        <taxon>Eukaryota</taxon>
        <taxon>Metazoa</taxon>
        <taxon>Spiralia</taxon>
        <taxon>Lophotrochozoa</taxon>
        <taxon>Mollusca</taxon>
        <taxon>Bivalvia</taxon>
        <taxon>Autobranchia</taxon>
        <taxon>Pteriomorphia</taxon>
        <taxon>Pterioida</taxon>
        <taxon>Pterioidea</taxon>
        <taxon>Pteriidae</taxon>
        <taxon>Pinctada</taxon>
    </lineage>
</organism>
<reference evidence="3" key="1">
    <citation type="submission" date="2019-08" db="EMBL/GenBank/DDBJ databases">
        <title>The improved chromosome-level genome for the pearl oyster Pinctada fucata martensii using PacBio sequencing and Hi-C.</title>
        <authorList>
            <person name="Zheng Z."/>
        </authorList>
    </citation>
    <scope>NUCLEOTIDE SEQUENCE</scope>
    <source>
        <strain evidence="3">ZZ-2019</strain>
        <tissue evidence="3">Adductor muscle</tissue>
    </source>
</reference>
<feature type="transmembrane region" description="Helical" evidence="2">
    <location>
        <begin position="39"/>
        <end position="61"/>
    </location>
</feature>
<sequence>MSAAISTRPSHRPYRPRPSQTQEHEDKFYPGGPKLYRQMVAGFTLTALFGMAVLSLGAAFLKDAIDSEYSISVMLCIMGIVIYTPSQDQLAFPVPTEQPPPYEAIMMNNLPPGGHPHHHGETTRTVEATIALPPKYSDVAAPPPKYSD</sequence>
<proteinExistence type="predicted"/>
<evidence type="ECO:0000256" key="2">
    <source>
        <dbReference type="SAM" id="Phobius"/>
    </source>
</evidence>
<evidence type="ECO:0000256" key="1">
    <source>
        <dbReference type="SAM" id="MobiDB-lite"/>
    </source>
</evidence>
<comment type="caution">
    <text evidence="3">The sequence shown here is derived from an EMBL/GenBank/DDBJ whole genome shotgun (WGS) entry which is preliminary data.</text>
</comment>
<dbReference type="AlphaFoldDB" id="A0AA89BPW7"/>
<gene>
    <name evidence="3" type="ORF">FSP39_016121</name>
</gene>
<feature type="region of interest" description="Disordered" evidence="1">
    <location>
        <begin position="1"/>
        <end position="27"/>
    </location>
</feature>